<dbReference type="EMBL" id="CAKKLH010000280">
    <property type="protein sequence ID" value="CAH0107940.1"/>
    <property type="molecule type" value="Genomic_DNA"/>
</dbReference>
<feature type="signal peptide" evidence="3">
    <location>
        <begin position="1"/>
        <end position="21"/>
    </location>
</feature>
<organism evidence="5 6">
    <name type="scientific">Daphnia galeata</name>
    <dbReference type="NCBI Taxonomy" id="27404"/>
    <lineage>
        <taxon>Eukaryota</taxon>
        <taxon>Metazoa</taxon>
        <taxon>Ecdysozoa</taxon>
        <taxon>Arthropoda</taxon>
        <taxon>Crustacea</taxon>
        <taxon>Branchiopoda</taxon>
        <taxon>Diplostraca</taxon>
        <taxon>Cladocera</taxon>
        <taxon>Anomopoda</taxon>
        <taxon>Daphniidae</taxon>
        <taxon>Daphnia</taxon>
    </lineage>
</organism>
<name>A0A8J2WQR5_9CRUS</name>
<comment type="caution">
    <text evidence="2">Lacks conserved residue(s) required for the propagation of feature annotation.</text>
</comment>
<reference evidence="5" key="1">
    <citation type="submission" date="2021-11" db="EMBL/GenBank/DDBJ databases">
        <authorList>
            <person name="Schell T."/>
        </authorList>
    </citation>
    <scope>NUCLEOTIDE SEQUENCE</scope>
    <source>
        <strain evidence="5">M5</strain>
    </source>
</reference>
<evidence type="ECO:0000313" key="6">
    <source>
        <dbReference type="Proteomes" id="UP000789390"/>
    </source>
</evidence>
<accession>A0A8J2WQR5</accession>
<evidence type="ECO:0000256" key="3">
    <source>
        <dbReference type="SAM" id="SignalP"/>
    </source>
</evidence>
<gene>
    <name evidence="5" type="ORF">DGAL_LOCUS11279</name>
</gene>
<dbReference type="PROSITE" id="PS01180">
    <property type="entry name" value="CUB"/>
    <property type="match status" value="1"/>
</dbReference>
<dbReference type="PANTHER" id="PTHR33236">
    <property type="entry name" value="INTRAFLAGELLAR TRANSPORT PROTEIN 122 FAMILY PROTEIN-RELATED"/>
    <property type="match status" value="1"/>
</dbReference>
<dbReference type="InterPro" id="IPR058698">
    <property type="entry name" value="CUB_metazoa"/>
</dbReference>
<evidence type="ECO:0000259" key="4">
    <source>
        <dbReference type="PROSITE" id="PS01180"/>
    </source>
</evidence>
<dbReference type="OrthoDB" id="6337346at2759"/>
<keyword evidence="3" id="KW-0732">Signal</keyword>
<protein>
    <recommendedName>
        <fullName evidence="4">CUB domain-containing protein</fullName>
    </recommendedName>
</protein>
<keyword evidence="6" id="KW-1185">Reference proteome</keyword>
<dbReference type="InterPro" id="IPR000859">
    <property type="entry name" value="CUB_dom"/>
</dbReference>
<dbReference type="AlphaFoldDB" id="A0A8J2WQR5"/>
<evidence type="ECO:0000256" key="1">
    <source>
        <dbReference type="ARBA" id="ARBA00023157"/>
    </source>
</evidence>
<sequence length="506" mass="55307">MPIKQFLLFSIILTLASNCCAFDNNDDELLEDDAEQDSPAVPVEDHFFQRANRFLPFSHGPYPWRRWNPFQYQPRSQIPLVSYDYGNNNAALFRQFNSALENPFGNQLGLMTPELPIDTGVADLALNVAADFFQNAGEFSRQLIPLIAGDSCKSPTTKEMGICTASPACTAGGGRVSGACSATLVCCIRIVNTCDDGFGRQLDATTITLNNTYWQSPVRTITSSSSCTMTVKLDSTLPEQVKQQICQVRLDMVLFTISQPDSESVCSGDYFEVAGATNTVPTICGFNNGQHMYLHVPPSPTDLQLTFNFGPSEGETRQWNILVSMIPCSSKVLAPPDCLQYFTTRSGSVKTFNWRDVASLDTRQLANQDYSICFRSGSFQRQLCVTPCAVVTTQLPFSISTPIKTGPAPDASGVSQYGSLDCNNDYLVIPGGFNLGNPTAVANMAFDRFCGERLNALPGSTTSTTVCTTATPFRMLYRTNRDETLTATVDVSGSGNRGFCLNFRVL</sequence>
<proteinExistence type="predicted"/>
<feature type="domain" description="CUB" evidence="4">
    <location>
        <begin position="338"/>
        <end position="506"/>
    </location>
</feature>
<keyword evidence="1" id="KW-1015">Disulfide bond</keyword>
<evidence type="ECO:0000256" key="2">
    <source>
        <dbReference type="PROSITE-ProRule" id="PRU00059"/>
    </source>
</evidence>
<comment type="caution">
    <text evidence="5">The sequence shown here is derived from an EMBL/GenBank/DDBJ whole genome shotgun (WGS) entry which is preliminary data.</text>
</comment>
<dbReference type="PANTHER" id="PTHR33236:SF5">
    <property type="entry name" value="CUB DOMAIN-CONTAINING PROTEIN"/>
    <property type="match status" value="1"/>
</dbReference>
<evidence type="ECO:0000313" key="5">
    <source>
        <dbReference type="EMBL" id="CAH0107940.1"/>
    </source>
</evidence>
<dbReference type="Pfam" id="PF26080">
    <property type="entry name" value="CUB_animal"/>
    <property type="match status" value="1"/>
</dbReference>
<dbReference type="Proteomes" id="UP000789390">
    <property type="component" value="Unassembled WGS sequence"/>
</dbReference>
<feature type="chain" id="PRO_5035176757" description="CUB domain-containing protein" evidence="3">
    <location>
        <begin position="22"/>
        <end position="506"/>
    </location>
</feature>